<dbReference type="Proteomes" id="UP000046393">
    <property type="component" value="Unplaced"/>
</dbReference>
<keyword evidence="1" id="KW-1133">Transmembrane helix</keyword>
<dbReference type="SUPFAM" id="SSF81321">
    <property type="entry name" value="Family A G protein-coupled receptor-like"/>
    <property type="match status" value="1"/>
</dbReference>
<dbReference type="WBParaSite" id="SMUV_0000344501-mRNA-1">
    <property type="protein sequence ID" value="SMUV_0000344501-mRNA-1"/>
    <property type="gene ID" value="SMUV_0000344501"/>
</dbReference>
<keyword evidence="1" id="KW-0472">Membrane</keyword>
<evidence type="ECO:0000256" key="1">
    <source>
        <dbReference type="SAM" id="Phobius"/>
    </source>
</evidence>
<feature type="transmembrane region" description="Helical" evidence="1">
    <location>
        <begin position="174"/>
        <end position="197"/>
    </location>
</feature>
<keyword evidence="1" id="KW-0812">Transmembrane</keyword>
<dbReference type="Pfam" id="PF10317">
    <property type="entry name" value="7TM_GPCR_Srd"/>
    <property type="match status" value="1"/>
</dbReference>
<dbReference type="PANTHER" id="PTHR22943:SF248">
    <property type="entry name" value="SEVEN TM RECEPTOR"/>
    <property type="match status" value="1"/>
</dbReference>
<reference evidence="3" key="1">
    <citation type="submission" date="2016-03" db="UniProtKB">
        <authorList>
            <consortium name="WormBaseParasite"/>
        </authorList>
    </citation>
    <scope>IDENTIFICATION</scope>
</reference>
<accession>A0A0N5AGJ2</accession>
<feature type="transmembrane region" description="Helical" evidence="1">
    <location>
        <begin position="209"/>
        <end position="230"/>
    </location>
</feature>
<keyword evidence="2" id="KW-1185">Reference proteome</keyword>
<evidence type="ECO:0000313" key="3">
    <source>
        <dbReference type="WBParaSite" id="SMUV_0000344501-mRNA-1"/>
    </source>
</evidence>
<evidence type="ECO:0000313" key="2">
    <source>
        <dbReference type="Proteomes" id="UP000046393"/>
    </source>
</evidence>
<dbReference type="Gene3D" id="1.20.1070.10">
    <property type="entry name" value="Rhodopsin 7-helix transmembrane proteins"/>
    <property type="match status" value="1"/>
</dbReference>
<feature type="transmembrane region" description="Helical" evidence="1">
    <location>
        <begin position="30"/>
        <end position="55"/>
    </location>
</feature>
<dbReference type="STRING" id="451379.A0A0N5AGJ2"/>
<protein>
    <submittedName>
        <fullName evidence="3">G protein-coupled receptor</fullName>
    </submittedName>
</protein>
<sequence length="254" mass="29360">MIIALTYCVEGGNISIGVVGPVGRLLPAPAIIWFLYMFHFLLAVGVLTFHVGFGFQYCKICRKQLFGFRYEANNILRVYLCLLILALIIEIINAPSMQVVHIENTQCFNYKYDVFQLKREKKDAWRVTFFALTLVGAAFISLIIIIFTSTQTFRALRLQHFRQKTNKLQRKFTTMMLLQAILPMIAVIVPFLIYAWTLVVPTEIGSYGTLVFAFFYWQPCIHSLITLCFLKPFYKELSITDIFKFSKRLSRGTT</sequence>
<dbReference type="InterPro" id="IPR019421">
    <property type="entry name" value="7TM_GPCR_serpentine_rcpt_Srd"/>
</dbReference>
<dbReference type="PANTHER" id="PTHR22943">
    <property type="entry name" value="7-TRANSMEMBRANE DOMAIN RECEPTOR C.ELEGANS"/>
    <property type="match status" value="1"/>
</dbReference>
<feature type="transmembrane region" description="Helical" evidence="1">
    <location>
        <begin position="127"/>
        <end position="153"/>
    </location>
</feature>
<proteinExistence type="predicted"/>
<feature type="transmembrane region" description="Helical" evidence="1">
    <location>
        <begin position="76"/>
        <end position="94"/>
    </location>
</feature>
<dbReference type="AlphaFoldDB" id="A0A0N5AGJ2"/>
<name>A0A0N5AGJ2_9BILA</name>
<organism evidence="2 3">
    <name type="scientific">Syphacia muris</name>
    <dbReference type="NCBI Taxonomy" id="451379"/>
    <lineage>
        <taxon>Eukaryota</taxon>
        <taxon>Metazoa</taxon>
        <taxon>Ecdysozoa</taxon>
        <taxon>Nematoda</taxon>
        <taxon>Chromadorea</taxon>
        <taxon>Rhabditida</taxon>
        <taxon>Spirurina</taxon>
        <taxon>Oxyuridomorpha</taxon>
        <taxon>Oxyuroidea</taxon>
        <taxon>Oxyuridae</taxon>
        <taxon>Syphacia</taxon>
    </lineage>
</organism>